<gene>
    <name evidence="2" type="ORF">FGS76_03805</name>
</gene>
<evidence type="ECO:0008006" key="4">
    <source>
        <dbReference type="Google" id="ProtNLM"/>
    </source>
</evidence>
<keyword evidence="1" id="KW-0732">Signal</keyword>
<reference evidence="2 3" key="1">
    <citation type="submission" date="2019-05" db="EMBL/GenBank/DDBJ databases">
        <title>Genome of Alcanivorax gelatiniphagus, an oil degrading marine bacteria.</title>
        <authorList>
            <person name="Kwon K.K."/>
        </authorList>
    </citation>
    <scope>NUCLEOTIDE SEQUENCE [LARGE SCALE GENOMIC DNA]</scope>
    <source>
        <strain evidence="2 3">MEBiC 08158</strain>
    </source>
</reference>
<keyword evidence="3" id="KW-1185">Reference proteome</keyword>
<dbReference type="EMBL" id="VCQT01000018">
    <property type="protein sequence ID" value="TMW14268.1"/>
    <property type="molecule type" value="Genomic_DNA"/>
</dbReference>
<comment type="caution">
    <text evidence="2">The sequence shown here is derived from an EMBL/GenBank/DDBJ whole genome shotgun (WGS) entry which is preliminary data.</text>
</comment>
<dbReference type="PROSITE" id="PS51257">
    <property type="entry name" value="PROKAR_LIPOPROTEIN"/>
    <property type="match status" value="1"/>
</dbReference>
<feature type="chain" id="PRO_5045817525" description="Glucose-inhibited division protein B" evidence="1">
    <location>
        <begin position="23"/>
        <end position="115"/>
    </location>
</feature>
<organism evidence="2 3">
    <name type="scientific">Alloalcanivorax gelatiniphagus</name>
    <dbReference type="NCBI Taxonomy" id="1194167"/>
    <lineage>
        <taxon>Bacteria</taxon>
        <taxon>Pseudomonadati</taxon>
        <taxon>Pseudomonadota</taxon>
        <taxon>Gammaproteobacteria</taxon>
        <taxon>Oceanospirillales</taxon>
        <taxon>Alcanivoracaceae</taxon>
        <taxon>Alloalcanivorax</taxon>
    </lineage>
</organism>
<sequence>MFDGGRRAAVAALALAVMLTLAGCDYRDAPQGAPLRALAAEPQTYQGSLVATSGVVRGFDDPEHYWIEDEALNRVELEPLALAREHLGQRVQVVGTFHYDPGQGRWLEVRDFSPL</sequence>
<accession>A0ABY2XP55</accession>
<evidence type="ECO:0000313" key="2">
    <source>
        <dbReference type="EMBL" id="TMW14268.1"/>
    </source>
</evidence>
<proteinExistence type="predicted"/>
<evidence type="ECO:0000256" key="1">
    <source>
        <dbReference type="SAM" id="SignalP"/>
    </source>
</evidence>
<name>A0ABY2XP55_9GAMM</name>
<protein>
    <recommendedName>
        <fullName evidence="4">Glucose-inhibited division protein B</fullName>
    </recommendedName>
</protein>
<dbReference type="Proteomes" id="UP000739180">
    <property type="component" value="Unassembled WGS sequence"/>
</dbReference>
<evidence type="ECO:0000313" key="3">
    <source>
        <dbReference type="Proteomes" id="UP000739180"/>
    </source>
</evidence>
<feature type="signal peptide" evidence="1">
    <location>
        <begin position="1"/>
        <end position="22"/>
    </location>
</feature>